<name>A0A1T4NTW8_9GAMM</name>
<gene>
    <name evidence="2" type="ORF">SAMN02745674_00907</name>
</gene>
<dbReference type="InterPro" id="IPR021333">
    <property type="entry name" value="DUF2946"/>
</dbReference>
<evidence type="ECO:0000313" key="3">
    <source>
        <dbReference type="Proteomes" id="UP000190061"/>
    </source>
</evidence>
<evidence type="ECO:0000256" key="1">
    <source>
        <dbReference type="SAM" id="MobiDB-lite"/>
    </source>
</evidence>
<protein>
    <recommendedName>
        <fullName evidence="4">DUF2946 domain-containing protein</fullName>
    </recommendedName>
</protein>
<proteinExistence type="predicted"/>
<accession>A0A1T4NTW8</accession>
<reference evidence="2 3" key="1">
    <citation type="submission" date="2017-02" db="EMBL/GenBank/DDBJ databases">
        <authorList>
            <person name="Peterson S.W."/>
        </authorList>
    </citation>
    <scope>NUCLEOTIDE SEQUENCE [LARGE SCALE GENOMIC DNA]</scope>
    <source>
        <strain evidence="2 3">DSM 21749</strain>
    </source>
</reference>
<organism evidence="2 3">
    <name type="scientific">Lysobacter spongiicola DSM 21749</name>
    <dbReference type="NCBI Taxonomy" id="1122188"/>
    <lineage>
        <taxon>Bacteria</taxon>
        <taxon>Pseudomonadati</taxon>
        <taxon>Pseudomonadota</taxon>
        <taxon>Gammaproteobacteria</taxon>
        <taxon>Lysobacterales</taxon>
        <taxon>Lysobacteraceae</taxon>
        <taxon>Novilysobacter</taxon>
    </lineage>
</organism>
<dbReference type="Pfam" id="PF11162">
    <property type="entry name" value="DUF2946"/>
    <property type="match status" value="1"/>
</dbReference>
<evidence type="ECO:0000313" key="2">
    <source>
        <dbReference type="EMBL" id="SJZ82683.1"/>
    </source>
</evidence>
<dbReference type="OrthoDB" id="6058832at2"/>
<dbReference type="STRING" id="1122188.SAMN02745674_00907"/>
<evidence type="ECO:0008006" key="4">
    <source>
        <dbReference type="Google" id="ProtNLM"/>
    </source>
</evidence>
<feature type="region of interest" description="Disordered" evidence="1">
    <location>
        <begin position="88"/>
        <end position="129"/>
    </location>
</feature>
<dbReference type="EMBL" id="FUXP01000002">
    <property type="protein sequence ID" value="SJZ82683.1"/>
    <property type="molecule type" value="Genomic_DNA"/>
</dbReference>
<sequence>MNTATFHRFMSRLALVAALLVMLVPTTGRLLAGAEGSAAATVAHHGVLIQASEPSASDTAPAMPDTPISGHLEDCAYCPLLASLISQPGPASPPPHANRRAERFANADAGPRAAWHPTGLGSRGPPRPL</sequence>
<dbReference type="RefSeq" id="WP_078757534.1">
    <property type="nucleotide sequence ID" value="NZ_FUXP01000002.1"/>
</dbReference>
<dbReference type="AlphaFoldDB" id="A0A1T4NTW8"/>
<keyword evidence="3" id="KW-1185">Reference proteome</keyword>
<dbReference type="Proteomes" id="UP000190061">
    <property type="component" value="Unassembled WGS sequence"/>
</dbReference>